<name>A0A8B8J8H6_PHODC</name>
<keyword evidence="1" id="KW-1185">Reference proteome</keyword>
<dbReference type="Proteomes" id="UP000228380">
    <property type="component" value="Chromosome 2"/>
</dbReference>
<proteinExistence type="predicted"/>
<dbReference type="RefSeq" id="XP_026663261.1">
    <property type="nucleotide sequence ID" value="XM_026807460.1"/>
</dbReference>
<reference evidence="2" key="2">
    <citation type="submission" date="2025-08" db="UniProtKB">
        <authorList>
            <consortium name="RefSeq"/>
        </authorList>
    </citation>
    <scope>IDENTIFICATION</scope>
    <source>
        <tissue evidence="2">Young leaves</tissue>
    </source>
</reference>
<evidence type="ECO:0000313" key="2">
    <source>
        <dbReference type="RefSeq" id="XP_026663261.1"/>
    </source>
</evidence>
<dbReference type="AlphaFoldDB" id="A0A8B8J8H6"/>
<protein>
    <submittedName>
        <fullName evidence="2">Uncharacterized protein LOC103714574 isoform X2</fullName>
    </submittedName>
</protein>
<dbReference type="GeneID" id="103714574"/>
<evidence type="ECO:0000313" key="1">
    <source>
        <dbReference type="Proteomes" id="UP000228380"/>
    </source>
</evidence>
<sequence length="160" mass="18222">MPALPLMVEVLARVQQMPPLSRQERGLHFLRLTERLGSCSSSLRPHLRVNGARTTPLSSRETEPLLFEGMDVSFHGYWHEKNHHLKYRKENQMVIKALAIFNGRAYMWINILALSHWKQWQPVIACNSRGPVETIKHGVTEFSAIPPGILAGYVQACHCS</sequence>
<gene>
    <name evidence="2" type="primary">LOC103714574</name>
</gene>
<accession>A0A8B8J8H6</accession>
<organism evidence="1 2">
    <name type="scientific">Phoenix dactylifera</name>
    <name type="common">Date palm</name>
    <dbReference type="NCBI Taxonomy" id="42345"/>
    <lineage>
        <taxon>Eukaryota</taxon>
        <taxon>Viridiplantae</taxon>
        <taxon>Streptophyta</taxon>
        <taxon>Embryophyta</taxon>
        <taxon>Tracheophyta</taxon>
        <taxon>Spermatophyta</taxon>
        <taxon>Magnoliopsida</taxon>
        <taxon>Liliopsida</taxon>
        <taxon>Arecaceae</taxon>
        <taxon>Coryphoideae</taxon>
        <taxon>Phoeniceae</taxon>
        <taxon>Phoenix</taxon>
    </lineage>
</organism>
<reference evidence="1" key="1">
    <citation type="journal article" date="2019" name="Nat. Commun.">
        <title>Genome-wide association mapping of date palm fruit traits.</title>
        <authorList>
            <person name="Hazzouri K.M."/>
            <person name="Gros-Balthazard M."/>
            <person name="Flowers J.M."/>
            <person name="Copetti D."/>
            <person name="Lemansour A."/>
            <person name="Lebrun M."/>
            <person name="Masmoudi K."/>
            <person name="Ferrand S."/>
            <person name="Dhar M.I."/>
            <person name="Fresquez Z.A."/>
            <person name="Rosas U."/>
            <person name="Zhang J."/>
            <person name="Talag J."/>
            <person name="Lee S."/>
            <person name="Kudrna D."/>
            <person name="Powell R.F."/>
            <person name="Leitch I.J."/>
            <person name="Krueger R.R."/>
            <person name="Wing R.A."/>
            <person name="Amiri K.M.A."/>
            <person name="Purugganan M.D."/>
        </authorList>
    </citation>
    <scope>NUCLEOTIDE SEQUENCE [LARGE SCALE GENOMIC DNA]</scope>
    <source>
        <strain evidence="1">cv. Khalas</strain>
    </source>
</reference>